<evidence type="ECO:0000256" key="3">
    <source>
        <dbReference type="ARBA" id="ARBA00022448"/>
    </source>
</evidence>
<gene>
    <name evidence="12" type="primary">exbD_1</name>
    <name evidence="12" type="ORF">SPTER_15820</name>
</gene>
<dbReference type="PANTHER" id="PTHR30558:SF12">
    <property type="entry name" value="BIOPOLYMER TRANSPORT PROTEIN EXBD"/>
    <property type="match status" value="1"/>
</dbReference>
<comment type="similarity">
    <text evidence="2 10">Belongs to the ExbD/TolR family.</text>
</comment>
<dbReference type="EMBL" id="CP036259">
    <property type="protein sequence ID" value="QDR80262.1"/>
    <property type="molecule type" value="Genomic_DNA"/>
</dbReference>
<dbReference type="RefSeq" id="WP_144349876.1">
    <property type="nucleotide sequence ID" value="NZ_CP036259.1"/>
</dbReference>
<evidence type="ECO:0000256" key="7">
    <source>
        <dbReference type="ARBA" id="ARBA00022927"/>
    </source>
</evidence>
<keyword evidence="6 10" id="KW-0812">Transmembrane</keyword>
<dbReference type="GO" id="GO:0022857">
    <property type="term" value="F:transmembrane transporter activity"/>
    <property type="evidence" value="ECO:0007669"/>
    <property type="project" value="InterPro"/>
</dbReference>
<evidence type="ECO:0000256" key="10">
    <source>
        <dbReference type="RuleBase" id="RU003879"/>
    </source>
</evidence>
<dbReference type="Proteomes" id="UP000320776">
    <property type="component" value="Chromosome"/>
</dbReference>
<dbReference type="OrthoDB" id="8858387at2"/>
<name>A0A517DSC5_9FIRM</name>
<dbReference type="InterPro" id="IPR003400">
    <property type="entry name" value="ExbD"/>
</dbReference>
<dbReference type="AlphaFoldDB" id="A0A517DSC5"/>
<keyword evidence="3 10" id="KW-0813">Transport</keyword>
<evidence type="ECO:0000256" key="6">
    <source>
        <dbReference type="ARBA" id="ARBA00022692"/>
    </source>
</evidence>
<protein>
    <submittedName>
        <fullName evidence="12">Biopolymer transport protein ExbD</fullName>
    </submittedName>
</protein>
<keyword evidence="13" id="KW-1185">Reference proteome</keyword>
<keyword evidence="5" id="KW-0997">Cell inner membrane</keyword>
<evidence type="ECO:0000313" key="12">
    <source>
        <dbReference type="EMBL" id="QDR80262.1"/>
    </source>
</evidence>
<reference evidence="12 13" key="1">
    <citation type="submission" date="2019-02" db="EMBL/GenBank/DDBJ databases">
        <title>Closed genome of Sporomusa termitida DSM 4440.</title>
        <authorList>
            <person name="Poehlein A."/>
            <person name="Daniel R."/>
        </authorList>
    </citation>
    <scope>NUCLEOTIDE SEQUENCE [LARGE SCALE GENOMIC DNA]</scope>
    <source>
        <strain evidence="12 13">DSM 4440</strain>
    </source>
</reference>
<evidence type="ECO:0000256" key="4">
    <source>
        <dbReference type="ARBA" id="ARBA00022475"/>
    </source>
</evidence>
<dbReference type="PANTHER" id="PTHR30558">
    <property type="entry name" value="EXBD MEMBRANE COMPONENT OF PMF-DRIVEN MACROMOLECULE IMPORT SYSTEM"/>
    <property type="match status" value="1"/>
</dbReference>
<keyword evidence="8 11" id="KW-1133">Transmembrane helix</keyword>
<accession>A0A517DSC5</accession>
<dbReference type="Gene3D" id="3.30.420.270">
    <property type="match status" value="1"/>
</dbReference>
<sequence length="126" mass="13842">MDEKPFENMNVIPFVDIMLVLLTIVLVTSSFIASGRIPVNLPQASQSVAQADQAVAIEIEKTGTIYFDGKAVTLDSLKANLQPLGRETSFVIRADKDVTLQYFIDVVDLLKQMSFQKVAVQTKGHG</sequence>
<proteinExistence type="inferred from homology"/>
<evidence type="ECO:0000256" key="9">
    <source>
        <dbReference type="ARBA" id="ARBA00023136"/>
    </source>
</evidence>
<dbReference type="GO" id="GO:0005886">
    <property type="term" value="C:plasma membrane"/>
    <property type="evidence" value="ECO:0007669"/>
    <property type="project" value="UniProtKB-SubCell"/>
</dbReference>
<keyword evidence="9 11" id="KW-0472">Membrane</keyword>
<evidence type="ECO:0000313" key="13">
    <source>
        <dbReference type="Proteomes" id="UP000320776"/>
    </source>
</evidence>
<dbReference type="KEGG" id="sted:SPTER_15820"/>
<evidence type="ECO:0000256" key="8">
    <source>
        <dbReference type="ARBA" id="ARBA00022989"/>
    </source>
</evidence>
<evidence type="ECO:0000256" key="11">
    <source>
        <dbReference type="SAM" id="Phobius"/>
    </source>
</evidence>
<dbReference type="Pfam" id="PF02472">
    <property type="entry name" value="ExbD"/>
    <property type="match status" value="1"/>
</dbReference>
<comment type="subcellular location">
    <subcellularLocation>
        <location evidence="1">Cell inner membrane</location>
        <topology evidence="1">Single-pass type II membrane protein</topology>
    </subcellularLocation>
    <subcellularLocation>
        <location evidence="10">Cell membrane</location>
        <topology evidence="10">Single-pass type II membrane protein</topology>
    </subcellularLocation>
</comment>
<evidence type="ECO:0000256" key="5">
    <source>
        <dbReference type="ARBA" id="ARBA00022519"/>
    </source>
</evidence>
<keyword evidence="7 10" id="KW-0653">Protein transport</keyword>
<keyword evidence="4" id="KW-1003">Cell membrane</keyword>
<evidence type="ECO:0000256" key="2">
    <source>
        <dbReference type="ARBA" id="ARBA00005811"/>
    </source>
</evidence>
<feature type="transmembrane region" description="Helical" evidence="11">
    <location>
        <begin position="12"/>
        <end position="33"/>
    </location>
</feature>
<dbReference type="GO" id="GO:0015031">
    <property type="term" value="P:protein transport"/>
    <property type="evidence" value="ECO:0007669"/>
    <property type="project" value="UniProtKB-KW"/>
</dbReference>
<evidence type="ECO:0000256" key="1">
    <source>
        <dbReference type="ARBA" id="ARBA00004249"/>
    </source>
</evidence>
<organism evidence="12 13">
    <name type="scientific">Sporomusa termitida</name>
    <dbReference type="NCBI Taxonomy" id="2377"/>
    <lineage>
        <taxon>Bacteria</taxon>
        <taxon>Bacillati</taxon>
        <taxon>Bacillota</taxon>
        <taxon>Negativicutes</taxon>
        <taxon>Selenomonadales</taxon>
        <taxon>Sporomusaceae</taxon>
        <taxon>Sporomusa</taxon>
    </lineage>
</organism>